<evidence type="ECO:0000256" key="1">
    <source>
        <dbReference type="SAM" id="MobiDB-lite"/>
    </source>
</evidence>
<evidence type="ECO:0000313" key="2">
    <source>
        <dbReference type="EMBL" id="CAI9164268.1"/>
    </source>
</evidence>
<keyword evidence="3" id="KW-1185">Reference proteome</keyword>
<organism evidence="2 3">
    <name type="scientific">Rangifer tarandus platyrhynchus</name>
    <name type="common">Svalbard reindeer</name>
    <dbReference type="NCBI Taxonomy" id="3082113"/>
    <lineage>
        <taxon>Eukaryota</taxon>
        <taxon>Metazoa</taxon>
        <taxon>Chordata</taxon>
        <taxon>Craniata</taxon>
        <taxon>Vertebrata</taxon>
        <taxon>Euteleostomi</taxon>
        <taxon>Mammalia</taxon>
        <taxon>Eutheria</taxon>
        <taxon>Laurasiatheria</taxon>
        <taxon>Artiodactyla</taxon>
        <taxon>Ruminantia</taxon>
        <taxon>Pecora</taxon>
        <taxon>Cervidae</taxon>
        <taxon>Odocoileinae</taxon>
        <taxon>Rangifer</taxon>
    </lineage>
</organism>
<reference evidence="2" key="1">
    <citation type="submission" date="2023-04" db="EMBL/GenBank/DDBJ databases">
        <authorList>
            <consortium name="ELIXIR-Norway"/>
        </authorList>
    </citation>
    <scope>NUCLEOTIDE SEQUENCE [LARGE SCALE GENOMIC DNA]</scope>
</reference>
<accession>A0ABN8YV10</accession>
<gene>
    <name evidence="2" type="ORF">MRATA1EN1_LOCUS13230</name>
</gene>
<dbReference type="Proteomes" id="UP001176941">
    <property type="component" value="Chromosome 22"/>
</dbReference>
<evidence type="ECO:0000313" key="3">
    <source>
        <dbReference type="Proteomes" id="UP001176941"/>
    </source>
</evidence>
<sequence>MTLGYCQHRCSRSSPREPPGLARSSFPKNVRGWGYTPLIARLMTRNCHAPAGQLCCAPARSPRRWRAESMRHLCLPAAAARPSRRLEGRRRHPSVPGGVGPTASFSQRDGGSEVLERFFCYFRHPLFRVRSTSAPRKARGGGEASSGAGSAQS</sequence>
<feature type="region of interest" description="Disordered" evidence="1">
    <location>
        <begin position="84"/>
        <end position="107"/>
    </location>
</feature>
<name>A0ABN8YV10_RANTA</name>
<feature type="region of interest" description="Disordered" evidence="1">
    <location>
        <begin position="132"/>
        <end position="153"/>
    </location>
</feature>
<dbReference type="EMBL" id="OX459958">
    <property type="protein sequence ID" value="CAI9164268.1"/>
    <property type="molecule type" value="Genomic_DNA"/>
</dbReference>
<proteinExistence type="predicted"/>
<protein>
    <submittedName>
        <fullName evidence="2">Uncharacterized protein</fullName>
    </submittedName>
</protein>